<dbReference type="Proteomes" id="UP000183987">
    <property type="component" value="Unassembled WGS sequence"/>
</dbReference>
<accession>A0A1M4WF99</accession>
<protein>
    <submittedName>
        <fullName evidence="1">Uncharacterized protein</fullName>
    </submittedName>
</protein>
<dbReference type="RefSeq" id="WP_072856256.1">
    <property type="nucleotide sequence ID" value="NZ_FQUE01000002.1"/>
</dbReference>
<keyword evidence="2" id="KW-1185">Reference proteome</keyword>
<evidence type="ECO:0000313" key="1">
    <source>
        <dbReference type="EMBL" id="SHE79929.1"/>
    </source>
</evidence>
<sequence length="1406" mass="147407">MALFYGDLQVGGARIPTALTALANGNKRTTANVGDSIDLLIPSLEGTSPIAVTISVTVGGVEVSTSLPYIVQSDDQGKDIQIIRTIAGVSLATDVVVVAGVSEVPVILTHQGITWTVSDATFGGYDIAGRPFVVVPSGVAQVTSVSPDIAVENIAGTDRTINGLMLNPTRTSASNAPHGLDSREAGYDAALLAGTFPLDVASGDTLMKVVSDTTSTSTRVGAFTSVSCLHVLSEVPTGSFVLGSTVKWDGKNTPAFYPVVDLDAWYAGKATYTAPASMPPYADIFDCVGKAAPTLSLRSATSSSGYERFQPFGLSGDITPDGGYGLYLGQMFGAAMMGTAVTAYTEAQTKTLAAHIIAHGIENGEPRRYGPFNGFPDGAHEQYVQGPYAFALGMTGRAAEIPNIMSVCPGNWSQAFLITQDMLTNDFVRHTDVNKPFLWRERTLGAQPGGNVVTLPLVNNGSTASGDYYQTNIPAGARVIRVSDGTEAIVAAVTGLGSPGTTSIDVTLTAASPFVSGDTVYMVPADADFPVLGEYDWTIRGYTATRKQMFTPDATTEYRSLNGSWLSHILSLGMLGFYDESMNVPRGYVERVMTPNDPSAANDYFYNFTGFTYLGTQYPFATEAFDLHWNNVFPPLEPPVDMAAATTSMRMPRANNVLASETDERQSLLQQSFANNMFVSGTGNEKAFFAIVRLPKEQRAFSRTIQLVDVLTDSSRFLNIQYYGEAAGSGTTRGRFGAKSGGGSPATIYSQPWTEDSALLVYRRAASGNMVLDWYSLIDGTKYAGAEGGNYQAVNSASTAQTWGVGGVRAPVAGDGLNWPGDISAIGYVDSTTAAGDALNDAAWSDIAKGKPLSAALPIASTLWVREFTGTTAGLAKPAWATGDVSVPMTVSGAAPLKPGGDFRKQGLTDFMVLNPSSPVDGDVWSILNGATVTLSGTCSGRTGNAEVRMLNPDGTTSLDWTVISPISGGAFSGTVAVPASTAGWVALQIRSSNQPTKITNFRDKVGAGLNVVELGQSQRQRMLASVGLDLSFPQKNTASYVTTDLVSGPNTTPMQQNLLTRATASDGTRALVNQIRAFWPSLPIRIIDGAVNGTGPIQLMQDSNAARSWAELQTKIDRVGGKLDAIVMNWATTEWRAVSNGIGEGDVVFEALMLGSGPAWDALVAANGGTAGLHSFGSYVAAGAKVILEPATRYSSPLINGDVHSPTRLNQINMANTKGWTVGPPISDFAIQAFGTDLNGPHQDAAKQGNRRMGARSAIGIARAFGRDSSTNPYFTTVVRSGGTLTVSVALPNGGTLSSPAPTALRNWQVDDGGSGTFVSTGFTAAISGNTVILTKTSGSWAAGTKVKYLANGEPRADSDGAAEDAIVAGMLYETWGPSTLEVGLPVMGSLSGGKWVSFYEATAG</sequence>
<organism evidence="1 2">
    <name type="scientific">Loktanella atrilutea</name>
    <dbReference type="NCBI Taxonomy" id="366533"/>
    <lineage>
        <taxon>Bacteria</taxon>
        <taxon>Pseudomonadati</taxon>
        <taxon>Pseudomonadota</taxon>
        <taxon>Alphaproteobacteria</taxon>
        <taxon>Rhodobacterales</taxon>
        <taxon>Roseobacteraceae</taxon>
        <taxon>Loktanella</taxon>
    </lineage>
</organism>
<evidence type="ECO:0000313" key="2">
    <source>
        <dbReference type="Proteomes" id="UP000183987"/>
    </source>
</evidence>
<dbReference type="STRING" id="366533.SAMN05444339_10296"/>
<gene>
    <name evidence="1" type="ORF">SAMN05444339_10296</name>
</gene>
<dbReference type="OrthoDB" id="7813740at2"/>
<reference evidence="2" key="1">
    <citation type="submission" date="2016-11" db="EMBL/GenBank/DDBJ databases">
        <authorList>
            <person name="Varghese N."/>
            <person name="Submissions S."/>
        </authorList>
    </citation>
    <scope>NUCLEOTIDE SEQUENCE [LARGE SCALE GENOMIC DNA]</scope>
    <source>
        <strain evidence="2">DSM 29326</strain>
    </source>
</reference>
<name>A0A1M4WF99_LOKAT</name>
<proteinExistence type="predicted"/>
<dbReference type="EMBL" id="FQUE01000002">
    <property type="protein sequence ID" value="SHE79929.1"/>
    <property type="molecule type" value="Genomic_DNA"/>
</dbReference>